<feature type="domain" description="Multidrug export protein EmrA/FarA alpha-helical hairpin" evidence="10">
    <location>
        <begin position="99"/>
        <end position="219"/>
    </location>
</feature>
<comment type="subcellular location">
    <subcellularLocation>
        <location evidence="1">Cell inner membrane</location>
        <topology evidence="1">Single-pass membrane protein</topology>
        <orientation evidence="1">Periplasmic side</orientation>
    </subcellularLocation>
</comment>
<evidence type="ECO:0000313" key="12">
    <source>
        <dbReference type="EMBL" id="TCO40362.1"/>
    </source>
</evidence>
<dbReference type="PANTHER" id="PTHR30386">
    <property type="entry name" value="MEMBRANE FUSION SUBUNIT OF EMRAB-TOLC MULTIDRUG EFFLUX PUMP"/>
    <property type="match status" value="1"/>
</dbReference>
<gene>
    <name evidence="12" type="ORF">EV148_105157</name>
</gene>
<evidence type="ECO:0000259" key="11">
    <source>
        <dbReference type="Pfam" id="PF25963"/>
    </source>
</evidence>
<proteinExistence type="inferred from homology"/>
<dbReference type="Gene3D" id="2.40.30.170">
    <property type="match status" value="1"/>
</dbReference>
<dbReference type="OrthoDB" id="9811754at2"/>
<evidence type="ECO:0000256" key="4">
    <source>
        <dbReference type="ARBA" id="ARBA00022475"/>
    </source>
</evidence>
<dbReference type="GO" id="GO:0005886">
    <property type="term" value="C:plasma membrane"/>
    <property type="evidence" value="ECO:0007669"/>
    <property type="project" value="UniProtKB-SubCell"/>
</dbReference>
<dbReference type="RefSeq" id="WP_131997902.1">
    <property type="nucleotide sequence ID" value="NZ_SLWQ01000005.1"/>
</dbReference>
<dbReference type="EMBL" id="SLWQ01000005">
    <property type="protein sequence ID" value="TCO40362.1"/>
    <property type="molecule type" value="Genomic_DNA"/>
</dbReference>
<comment type="similarity">
    <text evidence="2">Belongs to the membrane fusion protein (MFP) (TC 8.A.1) family.</text>
</comment>
<protein>
    <submittedName>
        <fullName evidence="12">Membrane fusion protein (Multidrug efflux system)</fullName>
    </submittedName>
</protein>
<evidence type="ECO:0000259" key="10">
    <source>
        <dbReference type="Pfam" id="PF25885"/>
    </source>
</evidence>
<dbReference type="InterPro" id="IPR058634">
    <property type="entry name" value="AaeA-lik-b-barrel"/>
</dbReference>
<evidence type="ECO:0000256" key="9">
    <source>
        <dbReference type="SAM" id="Phobius"/>
    </source>
</evidence>
<feature type="transmembrane region" description="Helical" evidence="9">
    <location>
        <begin position="27"/>
        <end position="50"/>
    </location>
</feature>
<keyword evidence="5" id="KW-0997">Cell inner membrane</keyword>
<name>A0A4R2I8J9_9GAMM</name>
<keyword evidence="4" id="KW-1003">Cell membrane</keyword>
<organism evidence="12 13">
    <name type="scientific">Dokdonella fugitiva</name>
    <dbReference type="NCBI Taxonomy" id="328517"/>
    <lineage>
        <taxon>Bacteria</taxon>
        <taxon>Pseudomonadati</taxon>
        <taxon>Pseudomonadota</taxon>
        <taxon>Gammaproteobacteria</taxon>
        <taxon>Lysobacterales</taxon>
        <taxon>Rhodanobacteraceae</taxon>
        <taxon>Dokdonella</taxon>
    </lineage>
</organism>
<accession>A0A4R2I8J9</accession>
<dbReference type="FunFam" id="2.40.30.170:FF:000003">
    <property type="entry name" value="Multidrug resistance protein A"/>
    <property type="match status" value="1"/>
</dbReference>
<reference evidence="12 13" key="1">
    <citation type="journal article" date="2015" name="Stand. Genomic Sci.">
        <title>Genomic Encyclopedia of Bacterial and Archaeal Type Strains, Phase III: the genomes of soil and plant-associated and newly described type strains.</title>
        <authorList>
            <person name="Whitman W.B."/>
            <person name="Woyke T."/>
            <person name="Klenk H.P."/>
            <person name="Zhou Y."/>
            <person name="Lilburn T.G."/>
            <person name="Beck B.J."/>
            <person name="De Vos P."/>
            <person name="Vandamme P."/>
            <person name="Eisen J.A."/>
            <person name="Garrity G."/>
            <person name="Hugenholtz P."/>
            <person name="Kyrpides N.C."/>
        </authorList>
    </citation>
    <scope>NUCLEOTIDE SEQUENCE [LARGE SCALE GENOMIC DNA]</scope>
    <source>
        <strain evidence="12 13">A3</strain>
    </source>
</reference>
<keyword evidence="7 9" id="KW-1133">Transmembrane helix</keyword>
<dbReference type="SUPFAM" id="SSF111369">
    <property type="entry name" value="HlyD-like secretion proteins"/>
    <property type="match status" value="2"/>
</dbReference>
<keyword evidence="8 9" id="KW-0472">Membrane</keyword>
<evidence type="ECO:0000256" key="1">
    <source>
        <dbReference type="ARBA" id="ARBA00004383"/>
    </source>
</evidence>
<evidence type="ECO:0000256" key="7">
    <source>
        <dbReference type="ARBA" id="ARBA00022989"/>
    </source>
</evidence>
<dbReference type="Pfam" id="PF25885">
    <property type="entry name" value="HH_EMRA"/>
    <property type="match status" value="1"/>
</dbReference>
<evidence type="ECO:0000256" key="6">
    <source>
        <dbReference type="ARBA" id="ARBA00022692"/>
    </source>
</evidence>
<evidence type="ECO:0000313" key="13">
    <source>
        <dbReference type="Proteomes" id="UP000294862"/>
    </source>
</evidence>
<dbReference type="InterPro" id="IPR050739">
    <property type="entry name" value="MFP"/>
</dbReference>
<dbReference type="GO" id="GO:0015721">
    <property type="term" value="P:bile acid and bile salt transport"/>
    <property type="evidence" value="ECO:0007669"/>
    <property type="project" value="UniProtKB-ARBA"/>
</dbReference>
<keyword evidence="3" id="KW-0813">Transport</keyword>
<dbReference type="InterPro" id="IPR058633">
    <property type="entry name" value="EmrA/FarA_HH"/>
</dbReference>
<dbReference type="Proteomes" id="UP000294862">
    <property type="component" value="Unassembled WGS sequence"/>
</dbReference>
<dbReference type="Pfam" id="PF25963">
    <property type="entry name" value="Beta-barrel_AAEA"/>
    <property type="match status" value="1"/>
</dbReference>
<evidence type="ECO:0000256" key="2">
    <source>
        <dbReference type="ARBA" id="ARBA00009477"/>
    </source>
</evidence>
<comment type="caution">
    <text evidence="12">The sequence shown here is derived from an EMBL/GenBank/DDBJ whole genome shotgun (WGS) entry which is preliminary data.</text>
</comment>
<dbReference type="GO" id="GO:1990961">
    <property type="term" value="P:xenobiotic detoxification by transmembrane export across the plasma membrane"/>
    <property type="evidence" value="ECO:0007669"/>
    <property type="project" value="UniProtKB-ARBA"/>
</dbReference>
<dbReference type="Gene3D" id="2.40.50.100">
    <property type="match status" value="1"/>
</dbReference>
<feature type="domain" description="p-hydroxybenzoic acid efflux pump subunit AaeA-like beta-barrel" evidence="11">
    <location>
        <begin position="257"/>
        <end position="349"/>
    </location>
</feature>
<keyword evidence="6 9" id="KW-0812">Transmembrane</keyword>
<keyword evidence="13" id="KW-1185">Reference proteome</keyword>
<dbReference type="AlphaFoldDB" id="A0A4R2I8J9"/>
<evidence type="ECO:0000256" key="8">
    <source>
        <dbReference type="ARBA" id="ARBA00023136"/>
    </source>
</evidence>
<evidence type="ECO:0000256" key="3">
    <source>
        <dbReference type="ARBA" id="ARBA00022448"/>
    </source>
</evidence>
<sequence length="397" mass="41801">MSDSQIPAAGSTGDAPKNGNNGKRRTVLVVIALVFVAIGVAWYLLWLFVWSQREVTDDAYVAGNQVMLSAQVPGTVIAVLADDTQRVEAGQVLVKLDPTDADLALAKAKSALANAVRQVRQQTEMASQYDAAVAARKLELSRAQADLARRQPLLADKAIAPEEVAHAREAVDTAKAALDLATRQAAASHALVDGTDVASNASVLQAKAAFREAWINAERNAIVAPIGGYVAQRSVQVGSRVQPGQALLTIIPLHDLWVDANYKESQLGHIRIGQPAKVEVDLYGGNVEFEGKVVGLGAGTGSSFALLPPQNASGNWIKVVQRVPVRIALDARQLEKYPLRVGLSTAVTVDTHDRSGPMLAGAGATTAVAQTDVYARDIAKADAEAEAIIAANLPGSH</sequence>
<evidence type="ECO:0000256" key="5">
    <source>
        <dbReference type="ARBA" id="ARBA00022519"/>
    </source>
</evidence>
<dbReference type="GO" id="GO:0046677">
    <property type="term" value="P:response to antibiotic"/>
    <property type="evidence" value="ECO:0007669"/>
    <property type="project" value="UniProtKB-ARBA"/>
</dbReference>
<dbReference type="PANTHER" id="PTHR30386:SF19">
    <property type="entry name" value="MULTIDRUG EXPORT PROTEIN EMRA-RELATED"/>
    <property type="match status" value="1"/>
</dbReference>